<evidence type="ECO:0000256" key="1">
    <source>
        <dbReference type="SAM" id="Phobius"/>
    </source>
</evidence>
<keyword evidence="1" id="KW-0812">Transmembrane</keyword>
<name>A0A218W3H3_PUNGR</name>
<accession>A0A218W3H3</accession>
<comment type="caution">
    <text evidence="2">The sequence shown here is derived from an EMBL/GenBank/DDBJ whole genome shotgun (WGS) entry which is preliminary data.</text>
</comment>
<evidence type="ECO:0000313" key="3">
    <source>
        <dbReference type="Proteomes" id="UP000197138"/>
    </source>
</evidence>
<evidence type="ECO:0000313" key="2">
    <source>
        <dbReference type="EMBL" id="OWM66791.1"/>
    </source>
</evidence>
<feature type="transmembrane region" description="Helical" evidence="1">
    <location>
        <begin position="41"/>
        <end position="58"/>
    </location>
</feature>
<keyword evidence="1" id="KW-1133">Transmembrane helix</keyword>
<reference evidence="3" key="1">
    <citation type="journal article" date="2017" name="Plant J.">
        <title>The pomegranate (Punica granatum L.) genome and the genomics of punicalagin biosynthesis.</title>
        <authorList>
            <person name="Qin G."/>
            <person name="Xu C."/>
            <person name="Ming R."/>
            <person name="Tang H."/>
            <person name="Guyot R."/>
            <person name="Kramer E.M."/>
            <person name="Hu Y."/>
            <person name="Yi X."/>
            <person name="Qi Y."/>
            <person name="Xu X."/>
            <person name="Gao Z."/>
            <person name="Pan H."/>
            <person name="Jian J."/>
            <person name="Tian Y."/>
            <person name="Yue Z."/>
            <person name="Xu Y."/>
        </authorList>
    </citation>
    <scope>NUCLEOTIDE SEQUENCE [LARGE SCALE GENOMIC DNA]</scope>
    <source>
        <strain evidence="3">cv. Dabenzi</strain>
    </source>
</reference>
<organism evidence="2 3">
    <name type="scientific">Punica granatum</name>
    <name type="common">Pomegranate</name>
    <dbReference type="NCBI Taxonomy" id="22663"/>
    <lineage>
        <taxon>Eukaryota</taxon>
        <taxon>Viridiplantae</taxon>
        <taxon>Streptophyta</taxon>
        <taxon>Embryophyta</taxon>
        <taxon>Tracheophyta</taxon>
        <taxon>Spermatophyta</taxon>
        <taxon>Magnoliopsida</taxon>
        <taxon>eudicotyledons</taxon>
        <taxon>Gunneridae</taxon>
        <taxon>Pentapetalae</taxon>
        <taxon>rosids</taxon>
        <taxon>malvids</taxon>
        <taxon>Myrtales</taxon>
        <taxon>Lythraceae</taxon>
        <taxon>Punica</taxon>
    </lineage>
</organism>
<keyword evidence="1" id="KW-0472">Membrane</keyword>
<dbReference type="EMBL" id="MTKT01005533">
    <property type="protein sequence ID" value="OWM66791.1"/>
    <property type="molecule type" value="Genomic_DNA"/>
</dbReference>
<protein>
    <submittedName>
        <fullName evidence="2">Uncharacterized protein</fullName>
    </submittedName>
</protein>
<dbReference type="AlphaFoldDB" id="A0A218W3H3"/>
<gene>
    <name evidence="2" type="ORF">CDL15_Pgr008303</name>
</gene>
<sequence>MLERLPRRCDEGFCFARCRVLKDSSSRVERLRIPSGQESESAVVLAMLVILVILALLVDHKRNTNK</sequence>
<proteinExistence type="predicted"/>
<dbReference type="Proteomes" id="UP000197138">
    <property type="component" value="Unassembled WGS sequence"/>
</dbReference>